<keyword evidence="3" id="KW-1185">Reference proteome</keyword>
<evidence type="ECO:0000313" key="2">
    <source>
        <dbReference type="EMBL" id="MET9847875.1"/>
    </source>
</evidence>
<organism evidence="2 3">
    <name type="scientific">Streptomyces ossamyceticus</name>
    <dbReference type="NCBI Taxonomy" id="249581"/>
    <lineage>
        <taxon>Bacteria</taxon>
        <taxon>Bacillati</taxon>
        <taxon>Actinomycetota</taxon>
        <taxon>Actinomycetes</taxon>
        <taxon>Kitasatosporales</taxon>
        <taxon>Streptomycetaceae</taxon>
        <taxon>Streptomyces</taxon>
    </lineage>
</organism>
<gene>
    <name evidence="2" type="ORF">ABZZ21_25670</name>
</gene>
<dbReference type="Proteomes" id="UP001550210">
    <property type="component" value="Unassembled WGS sequence"/>
</dbReference>
<reference evidence="2 3" key="1">
    <citation type="submission" date="2024-06" db="EMBL/GenBank/DDBJ databases">
        <title>The Natural Products Discovery Center: Release of the First 8490 Sequenced Strains for Exploring Actinobacteria Biosynthetic Diversity.</title>
        <authorList>
            <person name="Kalkreuter E."/>
            <person name="Kautsar S.A."/>
            <person name="Yang D."/>
            <person name="Bader C.D."/>
            <person name="Teijaro C.N."/>
            <person name="Fluegel L."/>
            <person name="Davis C.M."/>
            <person name="Simpson J.R."/>
            <person name="Lauterbach L."/>
            <person name="Steele A.D."/>
            <person name="Gui C."/>
            <person name="Meng S."/>
            <person name="Li G."/>
            <person name="Viehrig K."/>
            <person name="Ye F."/>
            <person name="Su P."/>
            <person name="Kiefer A.F."/>
            <person name="Nichols A."/>
            <person name="Cepeda A.J."/>
            <person name="Yan W."/>
            <person name="Fan B."/>
            <person name="Jiang Y."/>
            <person name="Adhikari A."/>
            <person name="Zheng C.-J."/>
            <person name="Schuster L."/>
            <person name="Cowan T.M."/>
            <person name="Smanski M.J."/>
            <person name="Chevrette M.G."/>
            <person name="De Carvalho L.P.S."/>
            <person name="Shen B."/>
        </authorList>
    </citation>
    <scope>NUCLEOTIDE SEQUENCE [LARGE SCALE GENOMIC DNA]</scope>
    <source>
        <strain evidence="2 3">NPDC006434</strain>
    </source>
</reference>
<evidence type="ECO:0000313" key="3">
    <source>
        <dbReference type="Proteomes" id="UP001550210"/>
    </source>
</evidence>
<accession>A0ABV2V228</accession>
<evidence type="ECO:0000256" key="1">
    <source>
        <dbReference type="SAM" id="MobiDB-lite"/>
    </source>
</evidence>
<sequence>MQAGRRDHQAGPAVVVQQRVPDGPPRGSCGDCGARIMLTGRALEDGLCKLCREEASTAATGDTPPRCSRPCGLLGPGWWRPVQP</sequence>
<name>A0ABV2V228_9ACTN</name>
<evidence type="ECO:0008006" key="4">
    <source>
        <dbReference type="Google" id="ProtNLM"/>
    </source>
</evidence>
<dbReference type="RefSeq" id="WP_355399379.1">
    <property type="nucleotide sequence ID" value="NZ_JBEXPZ010000034.1"/>
</dbReference>
<dbReference type="EMBL" id="JBEXPZ010000034">
    <property type="protein sequence ID" value="MET9847875.1"/>
    <property type="molecule type" value="Genomic_DNA"/>
</dbReference>
<feature type="region of interest" description="Disordered" evidence="1">
    <location>
        <begin position="1"/>
        <end position="26"/>
    </location>
</feature>
<protein>
    <recommendedName>
        <fullName evidence="4">DksA C4-type domain-containing protein</fullName>
    </recommendedName>
</protein>
<comment type="caution">
    <text evidence="2">The sequence shown here is derived from an EMBL/GenBank/DDBJ whole genome shotgun (WGS) entry which is preliminary data.</text>
</comment>
<proteinExistence type="predicted"/>